<dbReference type="Pfam" id="PF01074">
    <property type="entry name" value="Glyco_hydro_38N"/>
    <property type="match status" value="1"/>
</dbReference>
<accession>A0A1Q5PQD2</accession>
<evidence type="ECO:0000313" key="7">
    <source>
        <dbReference type="EMBL" id="OKL49767.1"/>
    </source>
</evidence>
<dbReference type="Gene3D" id="2.70.98.30">
    <property type="entry name" value="Golgi alpha-mannosidase II, domain 4"/>
    <property type="match status" value="1"/>
</dbReference>
<dbReference type="InterPro" id="IPR028995">
    <property type="entry name" value="Glyco_hydro_57/38_cen_sf"/>
</dbReference>
<dbReference type="Pfam" id="PF07748">
    <property type="entry name" value="Glyco_hydro_38C"/>
    <property type="match status" value="1"/>
</dbReference>
<dbReference type="SUPFAM" id="SSF88713">
    <property type="entry name" value="Glycoside hydrolase/deacetylase"/>
    <property type="match status" value="1"/>
</dbReference>
<dbReference type="Gene3D" id="3.20.110.10">
    <property type="entry name" value="Glycoside hydrolase 38, N terminal domain"/>
    <property type="match status" value="1"/>
</dbReference>
<dbReference type="GO" id="GO:0046872">
    <property type="term" value="F:metal ion binding"/>
    <property type="evidence" value="ECO:0007669"/>
    <property type="project" value="UniProtKB-KW"/>
</dbReference>
<dbReference type="FunFam" id="3.20.110.10:FF:000002">
    <property type="entry name" value="alpha-mannosidase 2C1 isoform X1"/>
    <property type="match status" value="1"/>
</dbReference>
<protein>
    <recommendedName>
        <fullName evidence="6">Glycoside hydrolase family 38 central domain-containing protein</fullName>
    </recommendedName>
</protein>
<reference evidence="7 8" key="1">
    <citation type="submission" date="2016-11" db="EMBL/GenBank/DDBJ databases">
        <title>Actinomyces gypaetusis sp. nov. isolated from the vulture Gypaetus barbatus in Qinghai Tibet Plateau China.</title>
        <authorList>
            <person name="Meng X."/>
        </authorList>
    </citation>
    <scope>NUCLEOTIDE SEQUENCE [LARGE SCALE GENOMIC DNA]</scope>
    <source>
        <strain evidence="7 8">VUL4_2</strain>
    </source>
</reference>
<evidence type="ECO:0000313" key="8">
    <source>
        <dbReference type="Proteomes" id="UP000186785"/>
    </source>
</evidence>
<dbReference type="GO" id="GO:0030246">
    <property type="term" value="F:carbohydrate binding"/>
    <property type="evidence" value="ECO:0007669"/>
    <property type="project" value="InterPro"/>
</dbReference>
<evidence type="ECO:0000259" key="6">
    <source>
        <dbReference type="SMART" id="SM00872"/>
    </source>
</evidence>
<dbReference type="InterPro" id="IPR015341">
    <property type="entry name" value="Glyco_hydro_38_cen"/>
</dbReference>
<proteinExistence type="inferred from homology"/>
<keyword evidence="4" id="KW-0326">Glycosidase</keyword>
<evidence type="ECO:0000256" key="4">
    <source>
        <dbReference type="ARBA" id="ARBA00023295"/>
    </source>
</evidence>
<dbReference type="InterPro" id="IPR011013">
    <property type="entry name" value="Gal_mutarotase_sf_dom"/>
</dbReference>
<dbReference type="SUPFAM" id="SSF74650">
    <property type="entry name" value="Galactose mutarotase-like"/>
    <property type="match status" value="1"/>
</dbReference>
<dbReference type="SMART" id="SM00872">
    <property type="entry name" value="Alpha-mann_mid"/>
    <property type="match status" value="1"/>
</dbReference>
<dbReference type="FunFam" id="1.20.1270.50:FF:000004">
    <property type="entry name" value="alpha-mannosidase 2C1 isoform X1"/>
    <property type="match status" value="1"/>
</dbReference>
<dbReference type="InterPro" id="IPR000602">
    <property type="entry name" value="Glyco_hydro_38_N"/>
</dbReference>
<keyword evidence="8" id="KW-1185">Reference proteome</keyword>
<dbReference type="InterPro" id="IPR027291">
    <property type="entry name" value="Glyco_hydro_38_N_sf"/>
</dbReference>
<dbReference type="GO" id="GO:0004559">
    <property type="term" value="F:alpha-mannosidase activity"/>
    <property type="evidence" value="ECO:0007669"/>
    <property type="project" value="InterPro"/>
</dbReference>
<dbReference type="Gene3D" id="1.20.1270.50">
    <property type="entry name" value="Glycoside hydrolase family 38, central domain"/>
    <property type="match status" value="1"/>
</dbReference>
<dbReference type="Proteomes" id="UP000186785">
    <property type="component" value="Unassembled WGS sequence"/>
</dbReference>
<feature type="region of interest" description="Disordered" evidence="5">
    <location>
        <begin position="42"/>
        <end position="61"/>
    </location>
</feature>
<dbReference type="EMBL" id="MQSV01000001">
    <property type="protein sequence ID" value="OKL49767.1"/>
    <property type="molecule type" value="Genomic_DNA"/>
</dbReference>
<name>A0A1Q5PQD2_9ACTO</name>
<dbReference type="InterPro" id="IPR054723">
    <property type="entry name" value="Ams1-like_N"/>
</dbReference>
<comment type="similarity">
    <text evidence="1">Belongs to the glycosyl hydrolase 38 family.</text>
</comment>
<dbReference type="InterPro" id="IPR011682">
    <property type="entry name" value="Glyco_hydro_38_C"/>
</dbReference>
<dbReference type="InterPro" id="IPR037094">
    <property type="entry name" value="Glyco_hydro_38_cen_sf"/>
</dbReference>
<sequence>MHAHRPILEKRIDRTLIERILPAETQVLAHMKIERFDPEVGQVEPLSPENPFPPARSDWGRNQGVRGWAEPVGLEAAKAAKYQPAQVGETWGPAWGSTWFHLEVDYPEDLSEGQAELFVDLGWAPHSPGFQCEALAYLPDGTLLKALNPKSRWLPVPAGPKGTHLEVYVEAAANPLLLDVHPFLPTEDGDKQTASQREIYTFRAADLVKVNHEVRALALDLQALVGITQCLEPDESRGWELLLTAGRALDELDLADVPATAAKAREVLRPALSLPARPDAHEIYAVGHAHIDSAWLWPIRETRRKVVRTLANQVRLLDDGKDLIFALPAAQHVAWLKADDPKLFERVKHWVKAGRIVPVGGMWVEPDAVLPGSEALARQLVEGLDYFEEELGATCQEVWLPDSFGYSAAIPQVAKLAGMKWFLTQKISWNQVDKFPHHTLWWEGIDGTRLFTHFPSADTYGSDISGPQLAHAVRNFKEKGQANASLLPFGYGDGGGGPTREMLELIERNHDVAGAPKVRMATPTEFFTRAQEEYPQAPTWTGELYLELHRGTFTTQANTKGLNRRVESALRQAEAAATLALVEAGEPYPHEEFERIWHTLLLCQFHDILPGTSVAWVYRDVEQWLTEAVSTCAQIQLRSRKALGLPIPAALEELALTPSFITVKGVETENSDEAAQNTRVIKLNENAKVELIDQPANLAEIWEADGQGVEEASSALSFAPSTKETGGWELTNGLVKVRVDNRGCLTSIYDLKANREALIAGAPAGELWWYQDFPNMWDAWDLDPFYRQSQEQIGSRQVDEPRWHQGNIQVPWSATFGNSTVKGLWTLRADQKAVDLSLDIDWHEEEKLLKCSFPVNVHTDHAQFETQFGYVTRPTHQNTSWDAYRFEVNAHRWLRVADANWGVSILNSANYGWSIDRVPADGGGTYQRVMASLLRAPKFPDPRADIGRHRLHFSFLVGVEVEETVAAAERFNETLPTLEIGSAGVDSLLTVEGAHLESLRILPARASIGARAGWVAARIYESTGAQREVELRAPKLGKPEVTDLRYRDPGRDGASIPVPELLTVESDGRYRLTLRPFQVLTLCFPVREEGERDG</sequence>
<dbReference type="Pfam" id="PF22907">
    <property type="entry name" value="Ams1-like_1st"/>
    <property type="match status" value="1"/>
</dbReference>
<comment type="caution">
    <text evidence="7">The sequence shown here is derived from an EMBL/GenBank/DDBJ whole genome shotgun (WGS) entry which is preliminary data.</text>
</comment>
<dbReference type="InterPro" id="IPR011330">
    <property type="entry name" value="Glyco_hydro/deAcase_b/a-brl"/>
</dbReference>
<dbReference type="Pfam" id="PF09261">
    <property type="entry name" value="Alpha-mann_mid"/>
    <property type="match status" value="1"/>
</dbReference>
<organism evidence="7 8">
    <name type="scientific">Boudabousia liubingyangii</name>
    <dbReference type="NCBI Taxonomy" id="1921764"/>
    <lineage>
        <taxon>Bacteria</taxon>
        <taxon>Bacillati</taxon>
        <taxon>Actinomycetota</taxon>
        <taxon>Actinomycetes</taxon>
        <taxon>Actinomycetales</taxon>
        <taxon>Actinomycetaceae</taxon>
        <taxon>Boudabousia</taxon>
    </lineage>
</organism>
<feature type="domain" description="Glycoside hydrolase family 38 central" evidence="6">
    <location>
        <begin position="547"/>
        <end position="625"/>
    </location>
</feature>
<keyword evidence="3" id="KW-0378">Hydrolase</keyword>
<dbReference type="GO" id="GO:0009313">
    <property type="term" value="P:oligosaccharide catabolic process"/>
    <property type="evidence" value="ECO:0007669"/>
    <property type="project" value="TreeGrafter"/>
</dbReference>
<dbReference type="PANTHER" id="PTHR46017:SF1">
    <property type="entry name" value="ALPHA-MANNOSIDASE 2C1"/>
    <property type="match status" value="1"/>
</dbReference>
<evidence type="ECO:0000256" key="3">
    <source>
        <dbReference type="ARBA" id="ARBA00022801"/>
    </source>
</evidence>
<dbReference type="AlphaFoldDB" id="A0A1Q5PQD2"/>
<keyword evidence="2" id="KW-0479">Metal-binding</keyword>
<evidence type="ECO:0000256" key="5">
    <source>
        <dbReference type="SAM" id="MobiDB-lite"/>
    </source>
</evidence>
<dbReference type="PANTHER" id="PTHR46017">
    <property type="entry name" value="ALPHA-MANNOSIDASE 2C1"/>
    <property type="match status" value="1"/>
</dbReference>
<evidence type="ECO:0000256" key="2">
    <source>
        <dbReference type="ARBA" id="ARBA00022723"/>
    </source>
</evidence>
<dbReference type="GO" id="GO:0006013">
    <property type="term" value="P:mannose metabolic process"/>
    <property type="evidence" value="ECO:0007669"/>
    <property type="project" value="InterPro"/>
</dbReference>
<dbReference type="CDD" id="cd10789">
    <property type="entry name" value="GH38N_AMII_ER_cytosolic"/>
    <property type="match status" value="1"/>
</dbReference>
<evidence type="ECO:0000256" key="1">
    <source>
        <dbReference type="ARBA" id="ARBA00009792"/>
    </source>
</evidence>
<gene>
    <name evidence="7" type="ORF">BSR29_02130</name>
</gene>
<dbReference type="SUPFAM" id="SSF88688">
    <property type="entry name" value="Families 57/38 glycoside transferase middle domain"/>
    <property type="match status" value="1"/>
</dbReference>